<name>A0ABP8VPZ8_9MICO</name>
<dbReference type="Proteomes" id="UP001501295">
    <property type="component" value="Unassembled WGS sequence"/>
</dbReference>
<evidence type="ECO:0000313" key="3">
    <source>
        <dbReference type="Proteomes" id="UP001501295"/>
    </source>
</evidence>
<proteinExistence type="predicted"/>
<reference evidence="3" key="1">
    <citation type="journal article" date="2019" name="Int. J. Syst. Evol. Microbiol.">
        <title>The Global Catalogue of Microorganisms (GCM) 10K type strain sequencing project: providing services to taxonomists for standard genome sequencing and annotation.</title>
        <authorList>
            <consortium name="The Broad Institute Genomics Platform"/>
            <consortium name="The Broad Institute Genome Sequencing Center for Infectious Disease"/>
            <person name="Wu L."/>
            <person name="Ma J."/>
        </authorList>
    </citation>
    <scope>NUCLEOTIDE SEQUENCE [LARGE SCALE GENOMIC DNA]</scope>
    <source>
        <strain evidence="3">JCM 18956</strain>
    </source>
</reference>
<feature type="compositionally biased region" description="Basic and acidic residues" evidence="1">
    <location>
        <begin position="56"/>
        <end position="69"/>
    </location>
</feature>
<evidence type="ECO:0000313" key="2">
    <source>
        <dbReference type="EMBL" id="GAA4669333.1"/>
    </source>
</evidence>
<accession>A0ABP8VPZ8</accession>
<dbReference type="EMBL" id="BAABLM010000002">
    <property type="protein sequence ID" value="GAA4669333.1"/>
    <property type="molecule type" value="Genomic_DNA"/>
</dbReference>
<keyword evidence="3" id="KW-1185">Reference proteome</keyword>
<comment type="caution">
    <text evidence="2">The sequence shown here is derived from an EMBL/GenBank/DDBJ whole genome shotgun (WGS) entry which is preliminary data.</text>
</comment>
<sequence>MEGRLLVGAEAGEFVSVEPEGTLDGRAGGFDRHSVAPWERIGWDPPPGGVRGSGHRSSELAAERVKLGV</sequence>
<evidence type="ECO:0000256" key="1">
    <source>
        <dbReference type="SAM" id="MobiDB-lite"/>
    </source>
</evidence>
<gene>
    <name evidence="2" type="ORF">GCM10025780_10560</name>
</gene>
<feature type="region of interest" description="Disordered" evidence="1">
    <location>
        <begin position="38"/>
        <end position="69"/>
    </location>
</feature>
<protein>
    <submittedName>
        <fullName evidence="2">Uncharacterized protein</fullName>
    </submittedName>
</protein>
<organism evidence="2 3">
    <name type="scientific">Frondihabitans cladoniiphilus</name>
    <dbReference type="NCBI Taxonomy" id="715785"/>
    <lineage>
        <taxon>Bacteria</taxon>
        <taxon>Bacillati</taxon>
        <taxon>Actinomycetota</taxon>
        <taxon>Actinomycetes</taxon>
        <taxon>Micrococcales</taxon>
        <taxon>Microbacteriaceae</taxon>
        <taxon>Frondihabitans</taxon>
    </lineage>
</organism>